<evidence type="ECO:0000256" key="1">
    <source>
        <dbReference type="SAM" id="SignalP"/>
    </source>
</evidence>
<dbReference type="EMBL" id="BJHY01000001">
    <property type="protein sequence ID" value="GDY70874.1"/>
    <property type="molecule type" value="Genomic_DNA"/>
</dbReference>
<accession>A0A4D4MA51</accession>
<feature type="chain" id="PRO_5036117893" description="Secreted protein" evidence="1">
    <location>
        <begin position="27"/>
        <end position="80"/>
    </location>
</feature>
<dbReference type="RefSeq" id="WP_048894420.1">
    <property type="nucleotide sequence ID" value="NZ_BAABTN010000050.1"/>
</dbReference>
<evidence type="ECO:0000313" key="2">
    <source>
        <dbReference type="EMBL" id="GDY68745.1"/>
    </source>
</evidence>
<evidence type="ECO:0000313" key="4">
    <source>
        <dbReference type="Proteomes" id="UP000299211"/>
    </source>
</evidence>
<dbReference type="AlphaFoldDB" id="A0A4D4MA51"/>
<keyword evidence="1" id="KW-0732">Signal</keyword>
<name>A0A4D4MA51_STRAX</name>
<sequence>MNRVKKVAAVGVMVGGMALGGGVAHASDDPADVILPNLQVVDCQQEFDGGAAFAPAQGAATDGNTRHIGNFCTVIAPVHD</sequence>
<protein>
    <recommendedName>
        <fullName evidence="6">Secreted protein</fullName>
    </recommendedName>
</protein>
<evidence type="ECO:0008006" key="6">
    <source>
        <dbReference type="Google" id="ProtNLM"/>
    </source>
</evidence>
<gene>
    <name evidence="2" type="ORF">SAV14893_081380</name>
    <name evidence="3" type="ORF">SAV31267_003590</name>
</gene>
<dbReference type="Proteomes" id="UP000302139">
    <property type="component" value="Unassembled WGS sequence"/>
</dbReference>
<feature type="signal peptide" evidence="1">
    <location>
        <begin position="1"/>
        <end position="26"/>
    </location>
</feature>
<reference evidence="3 4" key="1">
    <citation type="submission" date="2019-04" db="EMBL/GenBank/DDBJ databases">
        <title>Draft genome sequences of Streptomyces avermitilis ATCC 31267.</title>
        <authorList>
            <person name="Komaki H."/>
            <person name="Tamura T."/>
            <person name="Hosoyama A."/>
        </authorList>
    </citation>
    <scope>NUCLEOTIDE SEQUENCE [LARGE SCALE GENOMIC DNA]</scope>
    <source>
        <strain evidence="3 4">ATCC 31267</strain>
    </source>
</reference>
<evidence type="ECO:0000313" key="3">
    <source>
        <dbReference type="EMBL" id="GDY70874.1"/>
    </source>
</evidence>
<evidence type="ECO:0000313" key="5">
    <source>
        <dbReference type="Proteomes" id="UP000302139"/>
    </source>
</evidence>
<reference evidence="2 5" key="2">
    <citation type="submission" date="2019-04" db="EMBL/GenBank/DDBJ databases">
        <title>Draft genome sequences of Streptomyces avermitilis NBRC 14893.</title>
        <authorList>
            <person name="Komaki H."/>
            <person name="Tamura T."/>
            <person name="Hosoyama A."/>
        </authorList>
    </citation>
    <scope>NUCLEOTIDE SEQUENCE [LARGE SCALE GENOMIC DNA]</scope>
    <source>
        <strain evidence="2 5">NBRC 14893</strain>
    </source>
</reference>
<organism evidence="2 5">
    <name type="scientific">Streptomyces avermitilis</name>
    <dbReference type="NCBI Taxonomy" id="33903"/>
    <lineage>
        <taxon>Bacteria</taxon>
        <taxon>Bacillati</taxon>
        <taxon>Actinomycetota</taxon>
        <taxon>Actinomycetes</taxon>
        <taxon>Kitasatosporales</taxon>
        <taxon>Streptomycetaceae</taxon>
        <taxon>Streptomyces</taxon>
    </lineage>
</organism>
<dbReference type="Proteomes" id="UP000299211">
    <property type="component" value="Unassembled WGS sequence"/>
</dbReference>
<dbReference type="EMBL" id="BJHX01000001">
    <property type="protein sequence ID" value="GDY68745.1"/>
    <property type="molecule type" value="Genomic_DNA"/>
</dbReference>
<comment type="caution">
    <text evidence="2">The sequence shown here is derived from an EMBL/GenBank/DDBJ whole genome shotgun (WGS) entry which is preliminary data.</text>
</comment>
<proteinExistence type="predicted"/>